<dbReference type="InterPro" id="IPR000719">
    <property type="entry name" value="Prot_kinase_dom"/>
</dbReference>
<feature type="binding site" evidence="11">
    <location>
        <position position="60"/>
    </location>
    <ligand>
        <name>ATP</name>
        <dbReference type="ChEBI" id="CHEBI:30616"/>
    </ligand>
</feature>
<sequence>MPSVNHSKPGSLRDPEVAGLFVTDDPENRFTDLREIGHGSFGAVYFAMDEVTRECVAIKKMSYGGKQSGEKWQDIVREVKFLHQLRHRNIVEFKVCYLKEQTCWLVMEYCVGSAADIIEDILQSNPLMTFSSTLFSSEVGRLDEQFSPYLIWSVMRVRNLEVHKKPLREIEIAVVCQEALHGLQYLHSLGRIHRDVKAGNILLTDQGVVKLADFGSASLVSPAQSFVGTPYWMAPEVILAMEHGRYNQRADVWSLGITCIELAEKRPPYFNMNAMSALYHIAQNDPPVLSSTEWSTQFQDFVTHCLIKDPAKRMSTQECLSHAFIIKPKPPSILYDLIQRTKVLVRNLDHFQYRKLRKIMYLDEQQSSNSAEVSSLDSEDVDSIEDDLIGNDSPSSQSNSLSSMHSQRSTENLAKRERESRQICENMKYGQHGGGSGSSRNSSLKKSISALVDGHLSKSVLDVTTSDETASGSKPKSLGAVKTKEDVLALRRSRFATIKPTVAVVREQNEYATENNLREQMSGYKRMRREHLKEQKQLEEKSLAEMETLRGKLDREYDQLLQQFNKELDRLHQTHRQELDKRVMGTECCGFC</sequence>
<evidence type="ECO:0000256" key="11">
    <source>
        <dbReference type="PROSITE-ProRule" id="PRU10141"/>
    </source>
</evidence>
<name>A0A183ID97_9BILA</name>
<dbReference type="EC" id="2.7.11.1" evidence="2"/>
<dbReference type="InterPro" id="IPR011009">
    <property type="entry name" value="Kinase-like_dom_sf"/>
</dbReference>
<evidence type="ECO:0000259" key="14">
    <source>
        <dbReference type="PROSITE" id="PS50011"/>
    </source>
</evidence>
<keyword evidence="6" id="KW-0418">Kinase</keyword>
<feature type="compositionally biased region" description="Low complexity" evidence="13">
    <location>
        <begin position="393"/>
        <end position="409"/>
    </location>
</feature>
<dbReference type="Gene3D" id="1.10.510.10">
    <property type="entry name" value="Transferase(Phosphotransferase) domain 1"/>
    <property type="match status" value="1"/>
</dbReference>
<evidence type="ECO:0000256" key="3">
    <source>
        <dbReference type="ARBA" id="ARBA00022527"/>
    </source>
</evidence>
<dbReference type="PANTHER" id="PTHR47167:SF4">
    <property type="entry name" value="SERINE_THREONINE-PROTEIN KINASE TAO"/>
    <property type="match status" value="1"/>
</dbReference>
<evidence type="ECO:0000313" key="15">
    <source>
        <dbReference type="EMBL" id="VDO94828.1"/>
    </source>
</evidence>
<dbReference type="SMART" id="SM00220">
    <property type="entry name" value="S_TKc"/>
    <property type="match status" value="1"/>
</dbReference>
<dbReference type="InterPro" id="IPR051234">
    <property type="entry name" value="TAO_STE20_kinase"/>
</dbReference>
<dbReference type="Pfam" id="PF07714">
    <property type="entry name" value="PK_Tyr_Ser-Thr"/>
    <property type="match status" value="1"/>
</dbReference>
<evidence type="ECO:0000313" key="17">
    <source>
        <dbReference type="WBParaSite" id="SBAD_0000166201-mRNA-1"/>
    </source>
</evidence>
<evidence type="ECO:0000313" key="16">
    <source>
        <dbReference type="Proteomes" id="UP000270296"/>
    </source>
</evidence>
<feature type="domain" description="Protein kinase" evidence="14">
    <location>
        <begin position="30"/>
        <end position="325"/>
    </location>
</feature>
<keyword evidence="16" id="KW-1185">Reference proteome</keyword>
<dbReference type="PANTHER" id="PTHR47167">
    <property type="entry name" value="SERINE/THREONINE-PROTEIN KINASE TAO1-LIKE PROTEIN"/>
    <property type="match status" value="1"/>
</dbReference>
<proteinExistence type="inferred from homology"/>
<dbReference type="FunFam" id="1.10.510.10:FF:000877">
    <property type="entry name" value="TAO kinase 2"/>
    <property type="match status" value="1"/>
</dbReference>
<evidence type="ECO:0000256" key="13">
    <source>
        <dbReference type="SAM" id="MobiDB-lite"/>
    </source>
</evidence>
<evidence type="ECO:0000256" key="1">
    <source>
        <dbReference type="ARBA" id="ARBA00008874"/>
    </source>
</evidence>
<organism evidence="17">
    <name type="scientific">Soboliphyme baturini</name>
    <dbReference type="NCBI Taxonomy" id="241478"/>
    <lineage>
        <taxon>Eukaryota</taxon>
        <taxon>Metazoa</taxon>
        <taxon>Ecdysozoa</taxon>
        <taxon>Nematoda</taxon>
        <taxon>Enoplea</taxon>
        <taxon>Dorylaimia</taxon>
        <taxon>Dioctophymatida</taxon>
        <taxon>Dioctophymatoidea</taxon>
        <taxon>Soboliphymatidae</taxon>
        <taxon>Soboliphyme</taxon>
    </lineage>
</organism>
<keyword evidence="7 11" id="KW-0067">ATP-binding</keyword>
<keyword evidence="8 12" id="KW-0175">Coiled coil</keyword>
<comment type="similarity">
    <text evidence="1">Belongs to the protein kinase superfamily. STE Ser/Thr protein kinase family. STE20 subfamily.</text>
</comment>
<dbReference type="GO" id="GO:0004674">
    <property type="term" value="F:protein serine/threonine kinase activity"/>
    <property type="evidence" value="ECO:0007669"/>
    <property type="project" value="UniProtKB-KW"/>
</dbReference>
<keyword evidence="5 11" id="KW-0547">Nucleotide-binding</keyword>
<evidence type="ECO:0000256" key="9">
    <source>
        <dbReference type="ARBA" id="ARBA00047899"/>
    </source>
</evidence>
<evidence type="ECO:0000256" key="12">
    <source>
        <dbReference type="SAM" id="Coils"/>
    </source>
</evidence>
<feature type="region of interest" description="Disordered" evidence="13">
    <location>
        <begin position="384"/>
        <end position="419"/>
    </location>
</feature>
<gene>
    <name evidence="15" type="ORF">SBAD_LOCUS1591</name>
</gene>
<dbReference type="InterPro" id="IPR017441">
    <property type="entry name" value="Protein_kinase_ATP_BS"/>
</dbReference>
<evidence type="ECO:0000256" key="10">
    <source>
        <dbReference type="ARBA" id="ARBA00048679"/>
    </source>
</evidence>
<dbReference type="Gene3D" id="3.30.200.20">
    <property type="entry name" value="Phosphorylase Kinase, domain 1"/>
    <property type="match status" value="1"/>
</dbReference>
<accession>A0A183ID97</accession>
<evidence type="ECO:0000256" key="8">
    <source>
        <dbReference type="ARBA" id="ARBA00023054"/>
    </source>
</evidence>
<evidence type="ECO:0000256" key="4">
    <source>
        <dbReference type="ARBA" id="ARBA00022679"/>
    </source>
</evidence>
<dbReference type="GO" id="GO:0005524">
    <property type="term" value="F:ATP binding"/>
    <property type="evidence" value="ECO:0007669"/>
    <property type="project" value="UniProtKB-UniRule"/>
</dbReference>
<dbReference type="PROSITE" id="PS50011">
    <property type="entry name" value="PROTEIN_KINASE_DOM"/>
    <property type="match status" value="1"/>
</dbReference>
<dbReference type="SUPFAM" id="SSF56112">
    <property type="entry name" value="Protein kinase-like (PK-like)"/>
    <property type="match status" value="1"/>
</dbReference>
<dbReference type="GO" id="GO:0005737">
    <property type="term" value="C:cytoplasm"/>
    <property type="evidence" value="ECO:0007669"/>
    <property type="project" value="TreeGrafter"/>
</dbReference>
<feature type="coiled-coil region" evidence="12">
    <location>
        <begin position="521"/>
        <end position="581"/>
    </location>
</feature>
<keyword evidence="3" id="KW-0723">Serine/threonine-protein kinase</keyword>
<comment type="catalytic activity">
    <reaction evidence="9">
        <text>L-threonyl-[protein] + ATP = O-phospho-L-threonyl-[protein] + ADP + H(+)</text>
        <dbReference type="Rhea" id="RHEA:46608"/>
        <dbReference type="Rhea" id="RHEA-COMP:11060"/>
        <dbReference type="Rhea" id="RHEA-COMP:11605"/>
        <dbReference type="ChEBI" id="CHEBI:15378"/>
        <dbReference type="ChEBI" id="CHEBI:30013"/>
        <dbReference type="ChEBI" id="CHEBI:30616"/>
        <dbReference type="ChEBI" id="CHEBI:61977"/>
        <dbReference type="ChEBI" id="CHEBI:456216"/>
        <dbReference type="EC" id="2.7.11.1"/>
    </reaction>
</comment>
<dbReference type="Proteomes" id="UP000270296">
    <property type="component" value="Unassembled WGS sequence"/>
</dbReference>
<keyword evidence="4" id="KW-0808">Transferase</keyword>
<evidence type="ECO:0000256" key="2">
    <source>
        <dbReference type="ARBA" id="ARBA00012513"/>
    </source>
</evidence>
<dbReference type="EMBL" id="UZAM01006878">
    <property type="protein sequence ID" value="VDO94828.1"/>
    <property type="molecule type" value="Genomic_DNA"/>
</dbReference>
<evidence type="ECO:0000256" key="5">
    <source>
        <dbReference type="ARBA" id="ARBA00022741"/>
    </source>
</evidence>
<reference evidence="15 16" key="2">
    <citation type="submission" date="2018-11" db="EMBL/GenBank/DDBJ databases">
        <authorList>
            <consortium name="Pathogen Informatics"/>
        </authorList>
    </citation>
    <scope>NUCLEOTIDE SEQUENCE [LARGE SCALE GENOMIC DNA]</scope>
</reference>
<dbReference type="PROSITE" id="PS00107">
    <property type="entry name" value="PROTEIN_KINASE_ATP"/>
    <property type="match status" value="1"/>
</dbReference>
<evidence type="ECO:0000256" key="6">
    <source>
        <dbReference type="ARBA" id="ARBA00022777"/>
    </source>
</evidence>
<evidence type="ECO:0000256" key="7">
    <source>
        <dbReference type="ARBA" id="ARBA00022840"/>
    </source>
</evidence>
<dbReference type="InterPro" id="IPR001245">
    <property type="entry name" value="Ser-Thr/Tyr_kinase_cat_dom"/>
</dbReference>
<comment type="catalytic activity">
    <reaction evidence="10">
        <text>L-seryl-[protein] + ATP = O-phospho-L-seryl-[protein] + ADP + H(+)</text>
        <dbReference type="Rhea" id="RHEA:17989"/>
        <dbReference type="Rhea" id="RHEA-COMP:9863"/>
        <dbReference type="Rhea" id="RHEA-COMP:11604"/>
        <dbReference type="ChEBI" id="CHEBI:15378"/>
        <dbReference type="ChEBI" id="CHEBI:29999"/>
        <dbReference type="ChEBI" id="CHEBI:30616"/>
        <dbReference type="ChEBI" id="CHEBI:83421"/>
        <dbReference type="ChEBI" id="CHEBI:456216"/>
        <dbReference type="EC" id="2.7.11.1"/>
    </reaction>
</comment>
<reference evidence="17" key="1">
    <citation type="submission" date="2016-06" db="UniProtKB">
        <authorList>
            <consortium name="WormBaseParasite"/>
        </authorList>
    </citation>
    <scope>IDENTIFICATION</scope>
</reference>
<dbReference type="OrthoDB" id="10016527at2759"/>
<dbReference type="WBParaSite" id="SBAD_0000166201-mRNA-1">
    <property type="protein sequence ID" value="SBAD_0000166201-mRNA-1"/>
    <property type="gene ID" value="SBAD_0000166201"/>
</dbReference>
<dbReference type="FunFam" id="3.30.200.20:FF:000029">
    <property type="entry name" value="Serine/threonine-protein kinase TAO2, putative"/>
    <property type="match status" value="1"/>
</dbReference>
<dbReference type="AlphaFoldDB" id="A0A183ID97"/>
<protein>
    <recommendedName>
        <fullName evidence="2">non-specific serine/threonine protein kinase</fullName>
        <ecNumber evidence="2">2.7.11.1</ecNumber>
    </recommendedName>
</protein>